<evidence type="ECO:0008006" key="3">
    <source>
        <dbReference type="Google" id="ProtNLM"/>
    </source>
</evidence>
<reference evidence="1 2" key="1">
    <citation type="submission" date="2020-12" db="EMBL/GenBank/DDBJ databases">
        <title>Olleya sediminilitoris sp. nov., isolated from a tidal flat.</title>
        <authorList>
            <person name="Park S."/>
            <person name="Yoon J.-H."/>
        </authorList>
    </citation>
    <scope>NUCLEOTIDE SEQUENCE [LARGE SCALE GENOMIC DNA]</scope>
    <source>
        <strain evidence="1 2">YSTF-M6</strain>
    </source>
</reference>
<sequence length="167" mass="18534">MKSFTILLLLLITFSCKDENKTTETSVETDTKTEITNTKVKSKTVTNNSSIAFLSNVKSLENDNSANPIETFQKTAKNSAKAIINLNKETIKTALEKAKSYTSAVITVENHTIVKLNLEDCKPSGAWASCMPKAEGYIKKGELVYQNDYANNIIGLPDSQKRLLYLF</sequence>
<keyword evidence="2" id="KW-1185">Reference proteome</keyword>
<dbReference type="PROSITE" id="PS51257">
    <property type="entry name" value="PROKAR_LIPOPROTEIN"/>
    <property type="match status" value="1"/>
</dbReference>
<protein>
    <recommendedName>
        <fullName evidence="3">Lipoprotein</fullName>
    </recommendedName>
</protein>
<proteinExistence type="predicted"/>
<accession>A0ABS1WH40</accession>
<dbReference type="Proteomes" id="UP000605013">
    <property type="component" value="Unassembled WGS sequence"/>
</dbReference>
<comment type="caution">
    <text evidence="1">The sequence shown here is derived from an EMBL/GenBank/DDBJ whole genome shotgun (WGS) entry which is preliminary data.</text>
</comment>
<evidence type="ECO:0000313" key="1">
    <source>
        <dbReference type="EMBL" id="MBL7558440.1"/>
    </source>
</evidence>
<evidence type="ECO:0000313" key="2">
    <source>
        <dbReference type="Proteomes" id="UP000605013"/>
    </source>
</evidence>
<organism evidence="1 2">
    <name type="scientific">Olleya sediminilitoris</name>
    <dbReference type="NCBI Taxonomy" id="2795739"/>
    <lineage>
        <taxon>Bacteria</taxon>
        <taxon>Pseudomonadati</taxon>
        <taxon>Bacteroidota</taxon>
        <taxon>Flavobacteriia</taxon>
        <taxon>Flavobacteriales</taxon>
        <taxon>Flavobacteriaceae</taxon>
    </lineage>
</organism>
<dbReference type="RefSeq" id="WP_202998507.1">
    <property type="nucleotide sequence ID" value="NZ_JAEMEF010000001.1"/>
</dbReference>
<dbReference type="EMBL" id="JAEMEF010000001">
    <property type="protein sequence ID" value="MBL7558440.1"/>
    <property type="molecule type" value="Genomic_DNA"/>
</dbReference>
<name>A0ABS1WH40_9FLAO</name>
<gene>
    <name evidence="1" type="ORF">JAO71_01390</name>
</gene>